<dbReference type="InterPro" id="IPR009075">
    <property type="entry name" value="AcylCo_DH/oxidase_C"/>
</dbReference>
<comment type="similarity">
    <text evidence="2">Belongs to the acyl-CoA dehydrogenase family.</text>
</comment>
<evidence type="ECO:0000256" key="2">
    <source>
        <dbReference type="ARBA" id="ARBA00009347"/>
    </source>
</evidence>
<dbReference type="SUPFAM" id="SSF56645">
    <property type="entry name" value="Acyl-CoA dehydrogenase NM domain-like"/>
    <property type="match status" value="1"/>
</dbReference>
<dbReference type="RefSeq" id="WP_316702072.1">
    <property type="nucleotide sequence ID" value="NZ_CP136336.1"/>
</dbReference>
<dbReference type="Gene3D" id="1.10.540.10">
    <property type="entry name" value="Acyl-CoA dehydrogenase/oxidase, N-terminal domain"/>
    <property type="match status" value="1"/>
</dbReference>
<evidence type="ECO:0000259" key="7">
    <source>
        <dbReference type="Pfam" id="PF02770"/>
    </source>
</evidence>
<evidence type="ECO:0000256" key="1">
    <source>
        <dbReference type="ARBA" id="ARBA00001974"/>
    </source>
</evidence>
<proteinExistence type="inferred from homology"/>
<dbReference type="InterPro" id="IPR036250">
    <property type="entry name" value="AcylCo_DH-like_C"/>
</dbReference>
<evidence type="ECO:0000313" key="10">
    <source>
        <dbReference type="Proteomes" id="UP001303946"/>
    </source>
</evidence>
<feature type="domain" description="Acyl-CoA dehydrogenase/oxidase C-terminal" evidence="6">
    <location>
        <begin position="236"/>
        <end position="374"/>
    </location>
</feature>
<dbReference type="InterPro" id="IPR013786">
    <property type="entry name" value="AcylCoA_DH/ox_N"/>
</dbReference>
<evidence type="ECO:0000256" key="4">
    <source>
        <dbReference type="ARBA" id="ARBA00022827"/>
    </source>
</evidence>
<dbReference type="InterPro" id="IPR046373">
    <property type="entry name" value="Acyl-CoA_Oxase/DH_mid-dom_sf"/>
</dbReference>
<keyword evidence="10" id="KW-1185">Reference proteome</keyword>
<accession>A0ABZ0CVV0</accession>
<comment type="cofactor">
    <cofactor evidence="1">
        <name>FAD</name>
        <dbReference type="ChEBI" id="CHEBI:57692"/>
    </cofactor>
</comment>
<dbReference type="InterPro" id="IPR006091">
    <property type="entry name" value="Acyl-CoA_Oxase/DH_mid-dom"/>
</dbReference>
<dbReference type="Pfam" id="PF02771">
    <property type="entry name" value="Acyl-CoA_dh_N"/>
    <property type="match status" value="1"/>
</dbReference>
<dbReference type="InterPro" id="IPR037069">
    <property type="entry name" value="AcylCoA_DH/ox_N_sf"/>
</dbReference>
<evidence type="ECO:0000256" key="3">
    <source>
        <dbReference type="ARBA" id="ARBA00022630"/>
    </source>
</evidence>
<name>A0ABZ0CVV0_9BURK</name>
<evidence type="ECO:0000259" key="8">
    <source>
        <dbReference type="Pfam" id="PF02771"/>
    </source>
</evidence>
<keyword evidence="3" id="KW-0285">Flavoprotein</keyword>
<gene>
    <name evidence="9" type="ORF">RXV79_03420</name>
</gene>
<dbReference type="Gene3D" id="2.40.110.10">
    <property type="entry name" value="Butyryl-CoA Dehydrogenase, subunit A, domain 2"/>
    <property type="match status" value="1"/>
</dbReference>
<keyword evidence="4" id="KW-0274">FAD</keyword>
<evidence type="ECO:0000313" key="9">
    <source>
        <dbReference type="EMBL" id="WOB09112.1"/>
    </source>
</evidence>
<feature type="domain" description="Acyl-CoA oxidase/dehydrogenase middle" evidence="7">
    <location>
        <begin position="124"/>
        <end position="209"/>
    </location>
</feature>
<dbReference type="CDD" id="cd00567">
    <property type="entry name" value="ACAD"/>
    <property type="match status" value="1"/>
</dbReference>
<organism evidence="9 10">
    <name type="scientific">Piscinibacter gummiphilus</name>
    <dbReference type="NCBI Taxonomy" id="946333"/>
    <lineage>
        <taxon>Bacteria</taxon>
        <taxon>Pseudomonadati</taxon>
        <taxon>Pseudomonadota</taxon>
        <taxon>Betaproteobacteria</taxon>
        <taxon>Burkholderiales</taxon>
        <taxon>Sphaerotilaceae</taxon>
        <taxon>Piscinibacter</taxon>
    </lineage>
</organism>
<dbReference type="PANTHER" id="PTHR43884">
    <property type="entry name" value="ACYL-COA DEHYDROGENASE"/>
    <property type="match status" value="1"/>
</dbReference>
<dbReference type="Pfam" id="PF00441">
    <property type="entry name" value="Acyl-CoA_dh_1"/>
    <property type="match status" value="1"/>
</dbReference>
<evidence type="ECO:0000259" key="6">
    <source>
        <dbReference type="Pfam" id="PF00441"/>
    </source>
</evidence>
<dbReference type="EMBL" id="CP136336">
    <property type="protein sequence ID" value="WOB09112.1"/>
    <property type="molecule type" value="Genomic_DNA"/>
</dbReference>
<evidence type="ECO:0000256" key="5">
    <source>
        <dbReference type="ARBA" id="ARBA00023002"/>
    </source>
</evidence>
<dbReference type="SUPFAM" id="SSF47203">
    <property type="entry name" value="Acyl-CoA dehydrogenase C-terminal domain-like"/>
    <property type="match status" value="1"/>
</dbReference>
<dbReference type="PANTHER" id="PTHR43884:SF20">
    <property type="entry name" value="ACYL-COA DEHYDROGENASE FADE28"/>
    <property type="match status" value="1"/>
</dbReference>
<sequence>MDFSFSEEQQQLQDAIARFVQGDYSFERRHKILKSADGWSREVWQGLADLGVLAMNIPEADGGLGYGPIEALLAMQSAGPAMLCEPLLDSAVIATALVRDFGSPEQRAELLPAMGSGERIVVLAHTEAAGRGQAVWVETSAKKSGDGYVLSGHKAVVSLAPAADELLVSARVSGQPGDAEGVAVFRVAKDASGLALKPFKTLDGRRAADVVLADVKVPASSLLGAPTVSANVAIDRALDLGLAAVCAEALGVMEATVNATIEYLKTRQQFGQPIGRFQALQHRTADMLLHLEQSRSMAYLAAMHCNVADDTQRRKTLSAAKVVIGNACRFIGQQAVQLHGGMGMTEELNVSHFFKRLMAIELSFGDTDTHLQRFAALTQRDIPLAA</sequence>
<dbReference type="Proteomes" id="UP001303946">
    <property type="component" value="Chromosome"/>
</dbReference>
<dbReference type="Pfam" id="PF02770">
    <property type="entry name" value="Acyl-CoA_dh_M"/>
    <property type="match status" value="1"/>
</dbReference>
<keyword evidence="5" id="KW-0560">Oxidoreductase</keyword>
<reference evidence="9 10" key="1">
    <citation type="submission" date="2023-10" db="EMBL/GenBank/DDBJ databases">
        <title>Bacteria for the degradation of biodegradable plastic PBAT(Polybutylene adipate terephthalate).</title>
        <authorList>
            <person name="Weon H.-Y."/>
            <person name="Yeon J."/>
        </authorList>
    </citation>
    <scope>NUCLEOTIDE SEQUENCE [LARGE SCALE GENOMIC DNA]</scope>
    <source>
        <strain evidence="9 10">SBD 7-3</strain>
    </source>
</reference>
<protein>
    <submittedName>
        <fullName evidence="9">Acyl-CoA dehydrogenase</fullName>
    </submittedName>
</protein>
<dbReference type="InterPro" id="IPR009100">
    <property type="entry name" value="AcylCoA_DH/oxidase_NM_dom_sf"/>
</dbReference>
<dbReference type="Gene3D" id="1.20.140.10">
    <property type="entry name" value="Butyryl-CoA Dehydrogenase, subunit A, domain 3"/>
    <property type="match status" value="1"/>
</dbReference>
<feature type="domain" description="Acyl-CoA dehydrogenase/oxidase N-terminal" evidence="8">
    <location>
        <begin position="6"/>
        <end position="118"/>
    </location>
</feature>